<reference evidence="4 5" key="1">
    <citation type="submission" date="2024-08" db="EMBL/GenBank/DDBJ databases">
        <title>Insights into the chromosomal genome structure of Flemingia macrophylla.</title>
        <authorList>
            <person name="Ding Y."/>
            <person name="Zhao Y."/>
            <person name="Bi W."/>
            <person name="Wu M."/>
            <person name="Zhao G."/>
            <person name="Gong Y."/>
            <person name="Li W."/>
            <person name="Zhang P."/>
        </authorList>
    </citation>
    <scope>NUCLEOTIDE SEQUENCE [LARGE SCALE GENOMIC DNA]</scope>
    <source>
        <strain evidence="4">DYQJB</strain>
        <tissue evidence="4">Leaf</tissue>
    </source>
</reference>
<dbReference type="PANTHER" id="PTHR45782">
    <property type="entry name" value="MITOCHONDRIAL RIBOSOME-ASSOCIATED GTPASE 1"/>
    <property type="match status" value="1"/>
</dbReference>
<accession>A0ABD1M566</accession>
<evidence type="ECO:0000259" key="3">
    <source>
        <dbReference type="PROSITE" id="PS51721"/>
    </source>
</evidence>
<protein>
    <recommendedName>
        <fullName evidence="3">CP-type G domain-containing protein</fullName>
    </recommendedName>
</protein>
<dbReference type="PANTHER" id="PTHR45782:SF1">
    <property type="entry name" value="DAR GTPASE 2, MITOCHONDRIAL"/>
    <property type="match status" value="1"/>
</dbReference>
<proteinExistence type="predicted"/>
<dbReference type="EMBL" id="JBGMDY010000006">
    <property type="protein sequence ID" value="KAL2330906.1"/>
    <property type="molecule type" value="Genomic_DNA"/>
</dbReference>
<evidence type="ECO:0000313" key="4">
    <source>
        <dbReference type="EMBL" id="KAL2330906.1"/>
    </source>
</evidence>
<organism evidence="4 5">
    <name type="scientific">Flemingia macrophylla</name>
    <dbReference type="NCBI Taxonomy" id="520843"/>
    <lineage>
        <taxon>Eukaryota</taxon>
        <taxon>Viridiplantae</taxon>
        <taxon>Streptophyta</taxon>
        <taxon>Embryophyta</taxon>
        <taxon>Tracheophyta</taxon>
        <taxon>Spermatophyta</taxon>
        <taxon>Magnoliopsida</taxon>
        <taxon>eudicotyledons</taxon>
        <taxon>Gunneridae</taxon>
        <taxon>Pentapetalae</taxon>
        <taxon>rosids</taxon>
        <taxon>fabids</taxon>
        <taxon>Fabales</taxon>
        <taxon>Fabaceae</taxon>
        <taxon>Papilionoideae</taxon>
        <taxon>50 kb inversion clade</taxon>
        <taxon>NPAAA clade</taxon>
        <taxon>indigoferoid/millettioid clade</taxon>
        <taxon>Phaseoleae</taxon>
        <taxon>Flemingia</taxon>
    </lineage>
</organism>
<feature type="domain" description="CP-type G" evidence="3">
    <location>
        <begin position="26"/>
        <end position="210"/>
    </location>
</feature>
<evidence type="ECO:0000256" key="1">
    <source>
        <dbReference type="ARBA" id="ARBA00022741"/>
    </source>
</evidence>
<dbReference type="InterPro" id="IPR027417">
    <property type="entry name" value="P-loop_NTPase"/>
</dbReference>
<dbReference type="Pfam" id="PF01926">
    <property type="entry name" value="MMR_HSR1"/>
    <property type="match status" value="1"/>
</dbReference>
<dbReference type="PROSITE" id="PS51721">
    <property type="entry name" value="G_CP"/>
    <property type="match status" value="1"/>
</dbReference>
<dbReference type="SUPFAM" id="SSF52540">
    <property type="entry name" value="P-loop containing nucleoside triphosphate hydrolases"/>
    <property type="match status" value="1"/>
</dbReference>
<name>A0ABD1M566_9FABA</name>
<keyword evidence="5" id="KW-1185">Reference proteome</keyword>
<dbReference type="Proteomes" id="UP001603857">
    <property type="component" value="Unassembled WGS sequence"/>
</dbReference>
<gene>
    <name evidence="4" type="ORF">Fmac_018487</name>
</gene>
<dbReference type="GO" id="GO:0005525">
    <property type="term" value="F:GTP binding"/>
    <property type="evidence" value="ECO:0007669"/>
    <property type="project" value="UniProtKB-KW"/>
</dbReference>
<dbReference type="InterPro" id="IPR030378">
    <property type="entry name" value="G_CP_dom"/>
</dbReference>
<evidence type="ECO:0000256" key="2">
    <source>
        <dbReference type="ARBA" id="ARBA00023134"/>
    </source>
</evidence>
<sequence length="376" mass="42536">MAARHWGRRIGTAAKEELRSKKESWRDSLMDAAYAAIAQRILLADMVVEVRDARIPLSSQCQILANYPPSSFKQIIALNKMDLAPASPLKEWMEYFRERNCISCGVNAHNKDNIKQLLSLIQRQVSELRGANQCDNNYTATVMLVGISNVGKSALTNALHQVGRISASEKGKLKHATVSPEPGETKDIRSFKIGSHPNIYVLDTPAIMSPKVPNVDVLSKLILTGAIGDCLVRRKEVAQYFLAIHNSSEQYKKWEKLSIKDNDRLFHNDTTERLTSSGLNRKQKNQILTDHTQDCIVRDVRRTLFETISSFEGDLRREDDMEALIARQFTALQEAFRVSIECEEDAHDKIAGKLLNLFRTGRLGHYILDHLPRNVQ</sequence>
<dbReference type="InterPro" id="IPR006073">
    <property type="entry name" value="GTP-bd"/>
</dbReference>
<keyword evidence="2" id="KW-0342">GTP-binding</keyword>
<evidence type="ECO:0000313" key="5">
    <source>
        <dbReference type="Proteomes" id="UP001603857"/>
    </source>
</evidence>
<keyword evidence="1" id="KW-0547">Nucleotide-binding</keyword>
<dbReference type="Gene3D" id="3.40.50.300">
    <property type="entry name" value="P-loop containing nucleotide triphosphate hydrolases"/>
    <property type="match status" value="1"/>
</dbReference>
<comment type="caution">
    <text evidence="4">The sequence shown here is derived from an EMBL/GenBank/DDBJ whole genome shotgun (WGS) entry which is preliminary data.</text>
</comment>
<dbReference type="AlphaFoldDB" id="A0ABD1M566"/>